<sequence length="65" mass="7178">MKRNFAAAVYEPPAGFSIEELAESRVNAQRKTEWGVRATGGAEQACITGRRLPQAACPRPLCRCW</sequence>
<keyword evidence="2" id="KW-1185">Reference proteome</keyword>
<evidence type="ECO:0000313" key="1">
    <source>
        <dbReference type="EMBL" id="CCF21998.1"/>
    </source>
</evidence>
<name>L0NLK8_9HYPH</name>
<gene>
    <name evidence="1" type="ORF">NT26_4276</name>
</gene>
<accession>L0NLK8</accession>
<organism evidence="1 2">
    <name type="scientific">Pseudorhizobium banfieldiae</name>
    <dbReference type="NCBI Taxonomy" id="1125847"/>
    <lineage>
        <taxon>Bacteria</taxon>
        <taxon>Pseudomonadati</taxon>
        <taxon>Pseudomonadota</taxon>
        <taxon>Alphaproteobacteria</taxon>
        <taxon>Hyphomicrobiales</taxon>
        <taxon>Rhizobiaceae</taxon>
        <taxon>Rhizobium/Agrobacterium group</taxon>
        <taxon>Pseudorhizobium</taxon>
    </lineage>
</organism>
<reference evidence="1 2" key="1">
    <citation type="journal article" date="2013" name="Genome Biol. Evol.">
        <title>Life in an arsenic-containing gold mine: genome and physiology of the autotrophic arsenite-oxidizing bacterium rhizobium sp. NT-26.</title>
        <authorList>
            <person name="Andres J."/>
            <person name="Arsene-Ploetze F."/>
            <person name="Barbe V."/>
            <person name="Brochier-Armanet C."/>
            <person name="Cleiss-Arnold J."/>
            <person name="Coppee J.Y."/>
            <person name="Dillies M.A."/>
            <person name="Geist"/>
            <person name="L"/>
            <person name="Joublin A."/>
            <person name="Koechler S."/>
            <person name="Lassalle F."/>
            <person name="Marchal M."/>
            <person name="Medigue C."/>
            <person name="Muller D."/>
            <person name="Nesme X."/>
            <person name="Plewniak F."/>
            <person name="Proux C."/>
            <person name="Ramirez-Bahena M.H."/>
            <person name="Schenowitz C."/>
            <person name="Sismeiro O."/>
            <person name="Vallenet D."/>
            <person name="Santini J.M."/>
            <person name="Bertin P.N."/>
        </authorList>
    </citation>
    <scope>NUCLEOTIDE SEQUENCE [LARGE SCALE GENOMIC DNA]</scope>
    <source>
        <strain evidence="1 2">NT-26</strain>
    </source>
</reference>
<evidence type="ECO:0000313" key="2">
    <source>
        <dbReference type="Proteomes" id="UP000010792"/>
    </source>
</evidence>
<dbReference type="Proteomes" id="UP000010792">
    <property type="component" value="Chromosome"/>
</dbReference>
<dbReference type="EMBL" id="FO082820">
    <property type="protein sequence ID" value="CCF21998.1"/>
    <property type="molecule type" value="Genomic_DNA"/>
</dbReference>
<protein>
    <submittedName>
        <fullName evidence="1">Uncharacterized protein</fullName>
    </submittedName>
</protein>
<dbReference type="KEGG" id="rht:NT26_4276"/>
<proteinExistence type="predicted"/>
<dbReference type="AlphaFoldDB" id="L0NLK8"/>